<dbReference type="EnsemblBacteria" id="AAX74617">
    <property type="protein sequence ID" value="AAX74617"/>
    <property type="gene ID" value="BruAb1_1280"/>
</dbReference>
<accession>Q57CL7</accession>
<dbReference type="AlphaFoldDB" id="Q57CL7"/>
<evidence type="ECO:0000313" key="1">
    <source>
        <dbReference type="EMBL" id="AAX74617.1"/>
    </source>
</evidence>
<name>Q57CL7_BRUAB</name>
<dbReference type="HOGENOM" id="CLU_220218_0_0_5"/>
<gene>
    <name evidence="1" type="ordered locus">BruAb1_1280</name>
</gene>
<dbReference type="EMBL" id="AE017223">
    <property type="protein sequence ID" value="AAX74617.1"/>
    <property type="molecule type" value="Genomic_DNA"/>
</dbReference>
<dbReference type="KEGG" id="bmb:BruAb1_1280"/>
<evidence type="ECO:0000313" key="2">
    <source>
        <dbReference type="Proteomes" id="UP000000540"/>
    </source>
</evidence>
<dbReference type="Proteomes" id="UP000000540">
    <property type="component" value="Chromosome I"/>
</dbReference>
<protein>
    <submittedName>
        <fullName evidence="1">Uncharacterized protein</fullName>
    </submittedName>
</protein>
<reference evidence="1 2" key="1">
    <citation type="journal article" date="2005" name="J. Bacteriol.">
        <title>Completion of the genome sequence of Brucella abortus and comparison to the highly similar genomes of Brucella melitensis and Brucella suis.</title>
        <authorList>
            <person name="Halling S.M."/>
            <person name="Peterson-Burch B.D."/>
            <person name="Bricker B.J."/>
            <person name="Zuerner R.L."/>
            <person name="Qing Z."/>
            <person name="Li L.L."/>
            <person name="Kapur V."/>
            <person name="Alt D.P."/>
            <person name="Olsen S.C."/>
        </authorList>
    </citation>
    <scope>NUCLEOTIDE SEQUENCE [LARGE SCALE GENOMIC DNA]</scope>
    <source>
        <strain evidence="1 2">9-941</strain>
    </source>
</reference>
<proteinExistence type="predicted"/>
<organism evidence="1 2">
    <name type="scientific">Brucella abortus biovar 1 (strain 9-941)</name>
    <dbReference type="NCBI Taxonomy" id="262698"/>
    <lineage>
        <taxon>Bacteria</taxon>
        <taxon>Pseudomonadati</taxon>
        <taxon>Pseudomonadota</taxon>
        <taxon>Alphaproteobacteria</taxon>
        <taxon>Hyphomicrobiales</taxon>
        <taxon>Brucellaceae</taxon>
        <taxon>Brucella/Ochrobactrum group</taxon>
        <taxon>Brucella</taxon>
    </lineage>
</organism>
<sequence length="37" mass="4018">MTSETRTTLTFLGAGLVAAALVLGADLRWHDVIRTLF</sequence>